<dbReference type="InterPro" id="IPR037523">
    <property type="entry name" value="VOC_core"/>
</dbReference>
<reference evidence="3" key="1">
    <citation type="journal article" date="2019" name="Int. J. Syst. Evol. Microbiol.">
        <title>The Global Catalogue of Microorganisms (GCM) 10K type strain sequencing project: providing services to taxonomists for standard genome sequencing and annotation.</title>
        <authorList>
            <consortium name="The Broad Institute Genomics Platform"/>
            <consortium name="The Broad Institute Genome Sequencing Center for Infectious Disease"/>
            <person name="Wu L."/>
            <person name="Ma J."/>
        </authorList>
    </citation>
    <scope>NUCLEOTIDE SEQUENCE [LARGE SCALE GENOMIC DNA]</scope>
    <source>
        <strain evidence="3">JCM 17137</strain>
    </source>
</reference>
<feature type="domain" description="VOC" evidence="1">
    <location>
        <begin position="4"/>
        <end position="122"/>
    </location>
</feature>
<accession>A0ABP7GI40</accession>
<organism evidence="2 3">
    <name type="scientific">Salinactinospora qingdaonensis</name>
    <dbReference type="NCBI Taxonomy" id="702744"/>
    <lineage>
        <taxon>Bacteria</taxon>
        <taxon>Bacillati</taxon>
        <taxon>Actinomycetota</taxon>
        <taxon>Actinomycetes</taxon>
        <taxon>Streptosporangiales</taxon>
        <taxon>Nocardiopsidaceae</taxon>
        <taxon>Salinactinospora</taxon>
    </lineage>
</organism>
<protein>
    <recommendedName>
        <fullName evidence="1">VOC domain-containing protein</fullName>
    </recommendedName>
</protein>
<dbReference type="PROSITE" id="PS51819">
    <property type="entry name" value="VOC"/>
    <property type="match status" value="1"/>
</dbReference>
<evidence type="ECO:0000313" key="2">
    <source>
        <dbReference type="EMBL" id="GAA3766208.1"/>
    </source>
</evidence>
<dbReference type="Proteomes" id="UP001500908">
    <property type="component" value="Unassembled WGS sequence"/>
</dbReference>
<dbReference type="EMBL" id="BAABDD010000051">
    <property type="protein sequence ID" value="GAA3766208.1"/>
    <property type="molecule type" value="Genomic_DNA"/>
</dbReference>
<dbReference type="RefSeq" id="WP_344977329.1">
    <property type="nucleotide sequence ID" value="NZ_BAABDD010000051.1"/>
</dbReference>
<dbReference type="SUPFAM" id="SSF54593">
    <property type="entry name" value="Glyoxalase/Bleomycin resistance protein/Dihydroxybiphenyl dioxygenase"/>
    <property type="match status" value="1"/>
</dbReference>
<dbReference type="PANTHER" id="PTHR36437:SF2">
    <property type="entry name" value="GLYOXALASE_BLEOMYCIN RESISTANCE PROTEIN_DIOXYGENASE"/>
    <property type="match status" value="1"/>
</dbReference>
<name>A0ABP7GI40_9ACTN</name>
<keyword evidence="3" id="KW-1185">Reference proteome</keyword>
<sequence>MFSGIGRVTVLVDDLDAALRFYRDVLGFVVLHDSTQAGFRYLHVGVAGQPGVGVWLLPAESGEIGRQTGDAPMLVLYTDDLGPVVAALEKAEVPMWDYRGDEASESLHFRDPFGNVLIAARLLG</sequence>
<dbReference type="PANTHER" id="PTHR36437">
    <property type="entry name" value="GLYOXALASE/BLEOMYCIN RESISTANCE PROTEIN/DIOXYGENASE"/>
    <property type="match status" value="1"/>
</dbReference>
<proteinExistence type="predicted"/>
<dbReference type="Gene3D" id="3.10.180.10">
    <property type="entry name" value="2,3-Dihydroxybiphenyl 1,2-Dioxygenase, domain 1"/>
    <property type="match status" value="1"/>
</dbReference>
<dbReference type="InterPro" id="IPR029068">
    <property type="entry name" value="Glyas_Bleomycin-R_OHBP_Dase"/>
</dbReference>
<gene>
    <name evidence="2" type="ORF">GCM10022402_49250</name>
</gene>
<dbReference type="Pfam" id="PF00903">
    <property type="entry name" value="Glyoxalase"/>
    <property type="match status" value="1"/>
</dbReference>
<evidence type="ECO:0000313" key="3">
    <source>
        <dbReference type="Proteomes" id="UP001500908"/>
    </source>
</evidence>
<comment type="caution">
    <text evidence="2">The sequence shown here is derived from an EMBL/GenBank/DDBJ whole genome shotgun (WGS) entry which is preliminary data.</text>
</comment>
<dbReference type="InterPro" id="IPR004360">
    <property type="entry name" value="Glyas_Fos-R_dOase_dom"/>
</dbReference>
<evidence type="ECO:0000259" key="1">
    <source>
        <dbReference type="PROSITE" id="PS51819"/>
    </source>
</evidence>